<feature type="compositionally biased region" description="Low complexity" evidence="1">
    <location>
        <begin position="163"/>
        <end position="177"/>
    </location>
</feature>
<organism evidence="3 4">
    <name type="scientific">Pseudolycoriella hygida</name>
    <dbReference type="NCBI Taxonomy" id="35572"/>
    <lineage>
        <taxon>Eukaryota</taxon>
        <taxon>Metazoa</taxon>
        <taxon>Ecdysozoa</taxon>
        <taxon>Arthropoda</taxon>
        <taxon>Hexapoda</taxon>
        <taxon>Insecta</taxon>
        <taxon>Pterygota</taxon>
        <taxon>Neoptera</taxon>
        <taxon>Endopterygota</taxon>
        <taxon>Diptera</taxon>
        <taxon>Nematocera</taxon>
        <taxon>Sciaroidea</taxon>
        <taxon>Sciaridae</taxon>
        <taxon>Pseudolycoriella</taxon>
    </lineage>
</organism>
<keyword evidence="2" id="KW-0732">Signal</keyword>
<gene>
    <name evidence="3" type="ORF">Bhyg_04326</name>
</gene>
<sequence>MTLLNVLLFAFCVLLCAYHYQGLPHDTIIGECFNRNRTSPVISKVVYKPNNKFFRSFRKTNLTLRLPEKFEFDKPITCISIKDNATDGRGGFARVMDGGINFRYVVLDFKSQSGGDIRFTVDIYTDPMGSVKPVYPNIQSPPIGWVQPPNSHQPPAYQPPGSHQPHGYQPPGSHQPPGYQPPYPYGKLE</sequence>
<dbReference type="Pfam" id="PF15868">
    <property type="entry name" value="MBF2"/>
    <property type="match status" value="1"/>
</dbReference>
<evidence type="ECO:0000256" key="2">
    <source>
        <dbReference type="SAM" id="SignalP"/>
    </source>
</evidence>
<feature type="region of interest" description="Disordered" evidence="1">
    <location>
        <begin position="142"/>
        <end position="189"/>
    </location>
</feature>
<comment type="caution">
    <text evidence="3">The sequence shown here is derived from an EMBL/GenBank/DDBJ whole genome shotgun (WGS) entry which is preliminary data.</text>
</comment>
<proteinExistence type="predicted"/>
<feature type="signal peptide" evidence="2">
    <location>
        <begin position="1"/>
        <end position="22"/>
    </location>
</feature>
<evidence type="ECO:0000313" key="3">
    <source>
        <dbReference type="EMBL" id="KAJ6649093.1"/>
    </source>
</evidence>
<dbReference type="PANTHER" id="PTHR37685">
    <property type="entry name" value="GEO11136P1-RELATED"/>
    <property type="match status" value="1"/>
</dbReference>
<dbReference type="PANTHER" id="PTHR37685:SF1">
    <property type="entry name" value="GEO11136P1-RELATED"/>
    <property type="match status" value="1"/>
</dbReference>
<dbReference type="OrthoDB" id="8192785at2759"/>
<accession>A0A9Q0NF70</accession>
<reference evidence="3" key="1">
    <citation type="submission" date="2022-07" db="EMBL/GenBank/DDBJ databases">
        <authorList>
            <person name="Trinca V."/>
            <person name="Uliana J.V.C."/>
            <person name="Torres T.T."/>
            <person name="Ward R.J."/>
            <person name="Monesi N."/>
        </authorList>
    </citation>
    <scope>NUCLEOTIDE SEQUENCE</scope>
    <source>
        <strain evidence="3">HSMRA1968</strain>
        <tissue evidence="3">Whole embryos</tissue>
    </source>
</reference>
<dbReference type="EMBL" id="WJQU01000001">
    <property type="protein sequence ID" value="KAJ6649093.1"/>
    <property type="molecule type" value="Genomic_DNA"/>
</dbReference>
<feature type="chain" id="PRO_5040513495" evidence="2">
    <location>
        <begin position="23"/>
        <end position="189"/>
    </location>
</feature>
<evidence type="ECO:0000313" key="4">
    <source>
        <dbReference type="Proteomes" id="UP001151699"/>
    </source>
</evidence>
<dbReference type="AlphaFoldDB" id="A0A9Q0NF70"/>
<evidence type="ECO:0000256" key="1">
    <source>
        <dbReference type="SAM" id="MobiDB-lite"/>
    </source>
</evidence>
<dbReference type="Proteomes" id="UP001151699">
    <property type="component" value="Chromosome A"/>
</dbReference>
<feature type="compositionally biased region" description="Pro residues" evidence="1">
    <location>
        <begin position="178"/>
        <end position="189"/>
    </location>
</feature>
<keyword evidence="4" id="KW-1185">Reference proteome</keyword>
<protein>
    <submittedName>
        <fullName evidence="3">Uncharacterized protein</fullName>
    </submittedName>
</protein>
<dbReference type="InterPro" id="IPR031734">
    <property type="entry name" value="MBF2"/>
</dbReference>
<name>A0A9Q0NF70_9DIPT</name>